<dbReference type="EMBL" id="JAGGLG010000024">
    <property type="protein sequence ID" value="MBP2019185.1"/>
    <property type="molecule type" value="Genomic_DNA"/>
</dbReference>
<sequence length="81" mass="8979">MDLKAQDEAGKDPAFKKLISDLELRLNYIRKHGTPIYGVALSGPSHDLLRFAEKVPVEMALLVSDNSDYDDPIFFAGGDLE</sequence>
<dbReference type="InterPro" id="IPR025672">
    <property type="entry name" value="Sigma_reg_C_dom"/>
</dbReference>
<proteinExistence type="predicted"/>
<reference evidence="2 3" key="1">
    <citation type="submission" date="2021-03" db="EMBL/GenBank/DDBJ databases">
        <title>Genomic Encyclopedia of Type Strains, Phase IV (KMG-IV): sequencing the most valuable type-strain genomes for metagenomic binning, comparative biology and taxonomic classification.</title>
        <authorList>
            <person name="Goeker M."/>
        </authorList>
    </citation>
    <scope>NUCLEOTIDE SEQUENCE [LARGE SCALE GENOMIC DNA]</scope>
    <source>
        <strain evidence="2 3">DSM 27138</strain>
    </source>
</reference>
<protein>
    <recommendedName>
        <fullName evidence="1">Sigma factor regulator C-terminal domain-containing protein</fullName>
    </recommendedName>
</protein>
<dbReference type="Proteomes" id="UP001519289">
    <property type="component" value="Unassembled WGS sequence"/>
</dbReference>
<feature type="domain" description="Sigma factor regulator C-terminal" evidence="1">
    <location>
        <begin position="18"/>
        <end position="60"/>
    </location>
</feature>
<keyword evidence="3" id="KW-1185">Reference proteome</keyword>
<dbReference type="Pfam" id="PF13791">
    <property type="entry name" value="Sigma_reg_C"/>
    <property type="match status" value="1"/>
</dbReference>
<organism evidence="2 3">
    <name type="scientific">Symbiobacterium terraclitae</name>
    <dbReference type="NCBI Taxonomy" id="557451"/>
    <lineage>
        <taxon>Bacteria</taxon>
        <taxon>Bacillati</taxon>
        <taxon>Bacillota</taxon>
        <taxon>Clostridia</taxon>
        <taxon>Eubacteriales</taxon>
        <taxon>Symbiobacteriaceae</taxon>
        <taxon>Symbiobacterium</taxon>
    </lineage>
</organism>
<gene>
    <name evidence="2" type="ORF">J2Z79_002610</name>
</gene>
<dbReference type="RefSeq" id="WP_209467304.1">
    <property type="nucleotide sequence ID" value="NZ_JAGGLG010000024.1"/>
</dbReference>
<comment type="caution">
    <text evidence="2">The sequence shown here is derived from an EMBL/GenBank/DDBJ whole genome shotgun (WGS) entry which is preliminary data.</text>
</comment>
<evidence type="ECO:0000259" key="1">
    <source>
        <dbReference type="Pfam" id="PF13791"/>
    </source>
</evidence>
<name>A0ABS4JW36_9FIRM</name>
<evidence type="ECO:0000313" key="3">
    <source>
        <dbReference type="Proteomes" id="UP001519289"/>
    </source>
</evidence>
<evidence type="ECO:0000313" key="2">
    <source>
        <dbReference type="EMBL" id="MBP2019185.1"/>
    </source>
</evidence>
<accession>A0ABS4JW36</accession>